<evidence type="ECO:0000256" key="1">
    <source>
        <dbReference type="SAM" id="Phobius"/>
    </source>
</evidence>
<accession>A0ABW4QWX3</accession>
<dbReference type="Pfam" id="PF22503">
    <property type="entry name" value="DUF6992"/>
    <property type="match status" value="1"/>
</dbReference>
<sequence length="171" mass="18431">MISAVLLAATAAPVAGWLAAYQARELLLGRGLALLGVWALANLIGSGYQLPRTDRRTVPHHFHFMNCCWGFINAVLAAVGILRTHPGAPPAGFSALDAAFDQQHVVLIFQVNALLDLGYLLVGWWLVARAARPALQPITPVRLRGYGHAIWLQGGFLLVFDAVMAWVISTG</sequence>
<reference evidence="3" key="1">
    <citation type="journal article" date="2019" name="Int. J. Syst. Evol. Microbiol.">
        <title>The Global Catalogue of Microorganisms (GCM) 10K type strain sequencing project: providing services to taxonomists for standard genome sequencing and annotation.</title>
        <authorList>
            <consortium name="The Broad Institute Genomics Platform"/>
            <consortium name="The Broad Institute Genome Sequencing Center for Infectious Disease"/>
            <person name="Wu L."/>
            <person name="Ma J."/>
        </authorList>
    </citation>
    <scope>NUCLEOTIDE SEQUENCE [LARGE SCALE GENOMIC DNA]</scope>
    <source>
        <strain evidence="3">CGMCC 1.15795</strain>
    </source>
</reference>
<organism evidence="2 3">
    <name type="scientific">Hymenobacter bucti</name>
    <dbReference type="NCBI Taxonomy" id="1844114"/>
    <lineage>
        <taxon>Bacteria</taxon>
        <taxon>Pseudomonadati</taxon>
        <taxon>Bacteroidota</taxon>
        <taxon>Cytophagia</taxon>
        <taxon>Cytophagales</taxon>
        <taxon>Hymenobacteraceae</taxon>
        <taxon>Hymenobacter</taxon>
    </lineage>
</organism>
<protein>
    <submittedName>
        <fullName evidence="2">DUF6992 family protein</fullName>
    </submittedName>
</protein>
<dbReference type="RefSeq" id="WP_382315185.1">
    <property type="nucleotide sequence ID" value="NZ_JBHUFD010000005.1"/>
</dbReference>
<keyword evidence="1" id="KW-0472">Membrane</keyword>
<dbReference type="EMBL" id="JBHUFD010000005">
    <property type="protein sequence ID" value="MFD1873894.1"/>
    <property type="molecule type" value="Genomic_DNA"/>
</dbReference>
<keyword evidence="3" id="KW-1185">Reference proteome</keyword>
<evidence type="ECO:0000313" key="3">
    <source>
        <dbReference type="Proteomes" id="UP001597197"/>
    </source>
</evidence>
<comment type="caution">
    <text evidence="2">The sequence shown here is derived from an EMBL/GenBank/DDBJ whole genome shotgun (WGS) entry which is preliminary data.</text>
</comment>
<feature type="transmembrane region" description="Helical" evidence="1">
    <location>
        <begin position="149"/>
        <end position="168"/>
    </location>
</feature>
<feature type="transmembrane region" description="Helical" evidence="1">
    <location>
        <begin position="62"/>
        <end position="85"/>
    </location>
</feature>
<proteinExistence type="predicted"/>
<keyword evidence="1" id="KW-1133">Transmembrane helix</keyword>
<feature type="transmembrane region" description="Helical" evidence="1">
    <location>
        <begin position="30"/>
        <end position="50"/>
    </location>
</feature>
<evidence type="ECO:0000313" key="2">
    <source>
        <dbReference type="EMBL" id="MFD1873894.1"/>
    </source>
</evidence>
<name>A0ABW4QWX3_9BACT</name>
<feature type="transmembrane region" description="Helical" evidence="1">
    <location>
        <begin position="105"/>
        <end position="128"/>
    </location>
</feature>
<gene>
    <name evidence="2" type="ORF">ACFSDX_15725</name>
</gene>
<keyword evidence="1" id="KW-0812">Transmembrane</keyword>
<dbReference type="InterPro" id="IPR054261">
    <property type="entry name" value="DUF6992"/>
</dbReference>
<dbReference type="Proteomes" id="UP001597197">
    <property type="component" value="Unassembled WGS sequence"/>
</dbReference>